<evidence type="ECO:0000256" key="2">
    <source>
        <dbReference type="ARBA" id="ARBA00008520"/>
    </source>
</evidence>
<evidence type="ECO:0000313" key="7">
    <source>
        <dbReference type="Proteomes" id="UP000317893"/>
    </source>
</evidence>
<evidence type="ECO:0000256" key="3">
    <source>
        <dbReference type="ARBA" id="ARBA00022448"/>
    </source>
</evidence>
<keyword evidence="4" id="KW-0732">Signal</keyword>
<reference evidence="6 7" key="1">
    <citation type="submission" date="2019-06" db="EMBL/GenBank/DDBJ databases">
        <title>Sequencing the genomes of 1000 actinobacteria strains.</title>
        <authorList>
            <person name="Klenk H.-P."/>
        </authorList>
    </citation>
    <scope>NUCLEOTIDE SEQUENCE [LARGE SCALE GENOMIC DNA]</scope>
    <source>
        <strain evidence="6 7">DSM 18607</strain>
    </source>
</reference>
<dbReference type="Pfam" id="PF01547">
    <property type="entry name" value="SBP_bac_1"/>
    <property type="match status" value="1"/>
</dbReference>
<keyword evidence="7" id="KW-1185">Reference proteome</keyword>
<feature type="region of interest" description="Disordered" evidence="5">
    <location>
        <begin position="56"/>
        <end position="75"/>
    </location>
</feature>
<evidence type="ECO:0000313" key="6">
    <source>
        <dbReference type="EMBL" id="TQJ10361.1"/>
    </source>
</evidence>
<dbReference type="PANTHER" id="PTHR43649">
    <property type="entry name" value="ARABINOSE-BINDING PROTEIN-RELATED"/>
    <property type="match status" value="1"/>
</dbReference>
<comment type="caution">
    <text evidence="6">The sequence shown here is derived from an EMBL/GenBank/DDBJ whole genome shotgun (WGS) entry which is preliminary data.</text>
</comment>
<evidence type="ECO:0000256" key="4">
    <source>
        <dbReference type="ARBA" id="ARBA00022729"/>
    </source>
</evidence>
<gene>
    <name evidence="6" type="ORF">FB458_3481</name>
</gene>
<sequence>MSMTDSSSTPSTTDLMTTAAAVRPGRRGFLKLALAGAAAVPAASALSACATGGGSGSSGQATVAGQQKSDSNPFGIDPKATVDVVIFKGGFGDQYGIDAGKAYDTLWKGSGVAKVTSTTKINTQLQPRFVGGNPPDVIDNSGADSISFAGIQDKVETLDDLLEAPAIGFEGKKVKDVLIPGATDPGTFDGKLLQMNYFYTVYSLWYGAKLFKDNGFTAPTTWDETMALGEKAKSKGLSLFVFGGQNAASYYHEFAISMAVRQGGKDVLTPLEKLDKDSYQQDSVQAAFKAIKAAVDAGYFLPGGSGMIHTQAQTQFVQGKALLYPSGSWLENEMIDITPQGFEMTSLQVPALGASPKLEKGFHGAAGEPFIVPKGKNPAGGKEFLRVMLSKDAASNTSKLVKSATVVQGTVPDDGFGSTALASATKIQNAGLSEVYDWRYNTFYGMGKDIVTIWNTFLSGGSSVQQLTSSLQGLSDKVREDPSIKKFSVS</sequence>
<dbReference type="NCBIfam" id="TIGR03851">
    <property type="entry name" value="chitin_NgcE"/>
    <property type="match status" value="1"/>
</dbReference>
<dbReference type="InterPro" id="IPR006059">
    <property type="entry name" value="SBP"/>
</dbReference>
<evidence type="ECO:0000256" key="1">
    <source>
        <dbReference type="ARBA" id="ARBA00004196"/>
    </source>
</evidence>
<dbReference type="InterPro" id="IPR022386">
    <property type="entry name" value="Chitin_NgcE"/>
</dbReference>
<dbReference type="InterPro" id="IPR050490">
    <property type="entry name" value="Bact_solute-bd_prot1"/>
</dbReference>
<accession>A0A542E4V0</accession>
<dbReference type="Proteomes" id="UP000317893">
    <property type="component" value="Unassembled WGS sequence"/>
</dbReference>
<dbReference type="SUPFAM" id="SSF53850">
    <property type="entry name" value="Periplasmic binding protein-like II"/>
    <property type="match status" value="1"/>
</dbReference>
<dbReference type="PANTHER" id="PTHR43649:SF31">
    <property type="entry name" value="SN-GLYCEROL-3-PHOSPHATE-BINDING PERIPLASMIC PROTEIN UGPB"/>
    <property type="match status" value="1"/>
</dbReference>
<dbReference type="Gene3D" id="3.40.190.10">
    <property type="entry name" value="Periplasmic binding protein-like II"/>
    <property type="match status" value="2"/>
</dbReference>
<name>A0A542E4V0_9MICO</name>
<dbReference type="EMBL" id="VFMN01000001">
    <property type="protein sequence ID" value="TQJ10361.1"/>
    <property type="molecule type" value="Genomic_DNA"/>
</dbReference>
<dbReference type="InterPro" id="IPR006311">
    <property type="entry name" value="TAT_signal"/>
</dbReference>
<proteinExistence type="inferred from homology"/>
<dbReference type="AlphaFoldDB" id="A0A542E4V0"/>
<dbReference type="GO" id="GO:0030313">
    <property type="term" value="C:cell envelope"/>
    <property type="evidence" value="ECO:0007669"/>
    <property type="project" value="UniProtKB-SubCell"/>
</dbReference>
<evidence type="ECO:0000256" key="5">
    <source>
        <dbReference type="SAM" id="MobiDB-lite"/>
    </source>
</evidence>
<keyword evidence="3" id="KW-0813">Transport</keyword>
<comment type="similarity">
    <text evidence="2">Belongs to the bacterial solute-binding protein 1 family.</text>
</comment>
<dbReference type="PROSITE" id="PS51318">
    <property type="entry name" value="TAT"/>
    <property type="match status" value="1"/>
</dbReference>
<comment type="subcellular location">
    <subcellularLocation>
        <location evidence="1">Cell envelope</location>
    </subcellularLocation>
</comment>
<organism evidence="6 7">
    <name type="scientific">Lapillicoccus jejuensis</name>
    <dbReference type="NCBI Taxonomy" id="402171"/>
    <lineage>
        <taxon>Bacteria</taxon>
        <taxon>Bacillati</taxon>
        <taxon>Actinomycetota</taxon>
        <taxon>Actinomycetes</taxon>
        <taxon>Micrococcales</taxon>
        <taxon>Intrasporangiaceae</taxon>
        <taxon>Lapillicoccus</taxon>
    </lineage>
</organism>
<protein>
    <submittedName>
        <fullName evidence="6">Carbohydrate ABC transporter substrate-binding protein (CUT1 family)</fullName>
    </submittedName>
</protein>